<keyword evidence="6 8" id="KW-0472">Membrane</keyword>
<dbReference type="InterPro" id="IPR012910">
    <property type="entry name" value="Plug_dom"/>
</dbReference>
<dbReference type="Gene3D" id="2.40.170.20">
    <property type="entry name" value="TonB-dependent receptor, beta-barrel domain"/>
    <property type="match status" value="1"/>
</dbReference>
<dbReference type="InterPro" id="IPR008969">
    <property type="entry name" value="CarboxyPept-like_regulatory"/>
</dbReference>
<dbReference type="InterPro" id="IPR023997">
    <property type="entry name" value="TonB-dep_OMP_SusC/RagA_CS"/>
</dbReference>
<dbReference type="GO" id="GO:0009279">
    <property type="term" value="C:cell outer membrane"/>
    <property type="evidence" value="ECO:0007669"/>
    <property type="project" value="UniProtKB-SubCell"/>
</dbReference>
<comment type="subcellular location">
    <subcellularLocation>
        <location evidence="1 8">Cell outer membrane</location>
        <topology evidence="1 8">Multi-pass membrane protein</topology>
    </subcellularLocation>
</comment>
<sequence length="976" mass="108025">MEEEDRTFELSGTVIDAEGNPLEGVMVTLQEKTELTKTNSNGLFKINVLQDDVVIYSLPGYEIAQKIVESDTENLDVSLQKLLIGETLANVAFGTYNERELSGAFSSTKAHDIRKNAVNTIEQALNGTVAGLHSIKNGSQKFGVSNYNFYLRGLATNGSATPLILVDGIDANINLLDPKEVESITVLKDASELAMYGIRGANGVILIKTKQGSEVSSYMNLELKSGFQTPSYIAPKLNAYQYTTLYNEASTNDGRASVFNTGNYLNPTDVYRYPDSDFPDLFLRNDTESAYQNYTFTTGGGNSKARYFFLVGYMKQGGIFSVPVDFSSVNQTYNERYNFRSNIDVDLGKGFELNTKIVALNDQKRSPNAGGTVNNANNSLFASIMSTPANAYPVLNSDGSYGGDAEYQQNIMGILQSGFRNEATKQLTVKAEITKDLGTLLKGLSLNAVYSFENYNSYYNGESTQFAVYELNPDDTYTQYGTQDTKASSFGGQMTDFYNDATFMAGFNYDNTFGDHELKGSVITHQYTSRVSGDNPDYRWFGTSSRLLYGFKNKYYAQVSGAYQGSNGFASGNRYGFFPSAGASWIISEEDFLKNSEVVNYLKLRASYGLTGNDRSTPRFLYRQAFTRANGYGFGNPNGSVDGTTEGTLANPNATWETAYKTNIGLDLNVLNQALAVTVNYFHEKRTDILVPQSNVVPDLIGVDLPVYNAGEITNAGFDAQLDYNKTFGEFKFNVGANMSYAKSNVVDLKETAYRDEEQYRYLKGNPVDSQFGLVATGIYNSQSEIDADGVVSSYGTLKPGDIRYEDLNGDGIINTADRKAIGNYLPEIIYGLHLGIEYNGFDLYGFAEGATQYNIMVRPDEFSSYAYENRWTTTTGTAQSVFPRVSLESEHNSQTSTFWQEEGKLFRLATVEMGYTFPKQVANSLSISNMRLYVNLDNVFSTTTDRENRDYEATSAGYTQYPLMKTFLLGLSVNL</sequence>
<dbReference type="PROSITE" id="PS52016">
    <property type="entry name" value="TONB_DEPENDENT_REC_3"/>
    <property type="match status" value="1"/>
</dbReference>
<dbReference type="Gene3D" id="2.170.130.10">
    <property type="entry name" value="TonB-dependent receptor, plug domain"/>
    <property type="match status" value="1"/>
</dbReference>
<evidence type="ECO:0000259" key="11">
    <source>
        <dbReference type="Pfam" id="PF07715"/>
    </source>
</evidence>
<evidence type="ECO:0000256" key="9">
    <source>
        <dbReference type="RuleBase" id="RU003357"/>
    </source>
</evidence>
<keyword evidence="5 9" id="KW-0798">TonB box</keyword>
<dbReference type="SUPFAM" id="SSF56935">
    <property type="entry name" value="Porins"/>
    <property type="match status" value="1"/>
</dbReference>
<dbReference type="Proteomes" id="UP000057981">
    <property type="component" value="Chromosome"/>
</dbReference>
<evidence type="ECO:0000256" key="6">
    <source>
        <dbReference type="ARBA" id="ARBA00023136"/>
    </source>
</evidence>
<keyword evidence="13" id="KW-1185">Reference proteome</keyword>
<reference evidence="12 13" key="1">
    <citation type="submission" date="2015-10" db="EMBL/GenBank/DDBJ databases">
        <authorList>
            <person name="Gilbert D.G."/>
        </authorList>
    </citation>
    <scope>NUCLEOTIDE SEQUENCE [LARGE SCALE GENOMIC DNA]</scope>
    <source>
        <strain evidence="13">HZ-22</strain>
    </source>
</reference>
<dbReference type="KEGG" id="ahz:APS56_13730"/>
<keyword evidence="2 8" id="KW-0813">Transport</keyword>
<dbReference type="EMBL" id="CP012898">
    <property type="protein sequence ID" value="ALJ06122.1"/>
    <property type="molecule type" value="Genomic_DNA"/>
</dbReference>
<dbReference type="InterPro" id="IPR000531">
    <property type="entry name" value="Beta-barrel_TonB"/>
</dbReference>
<evidence type="ECO:0000256" key="3">
    <source>
        <dbReference type="ARBA" id="ARBA00022452"/>
    </source>
</evidence>
<feature type="domain" description="TonB-dependent receptor plug" evidence="11">
    <location>
        <begin position="99"/>
        <end position="204"/>
    </location>
</feature>
<gene>
    <name evidence="12" type="ORF">APS56_13730</name>
</gene>
<organism evidence="12 13">
    <name type="scientific">Pseudalgibacter alginicilyticus</name>
    <dbReference type="NCBI Taxonomy" id="1736674"/>
    <lineage>
        <taxon>Bacteria</taxon>
        <taxon>Pseudomonadati</taxon>
        <taxon>Bacteroidota</taxon>
        <taxon>Flavobacteriia</taxon>
        <taxon>Flavobacteriales</taxon>
        <taxon>Flavobacteriaceae</taxon>
        <taxon>Pseudalgibacter</taxon>
    </lineage>
</organism>
<keyword evidence="4 8" id="KW-0812">Transmembrane</keyword>
<keyword evidence="7 8" id="KW-0998">Cell outer membrane</keyword>
<dbReference type="InterPro" id="IPR039426">
    <property type="entry name" value="TonB-dep_rcpt-like"/>
</dbReference>
<accession>A0A0P0CZN2</accession>
<evidence type="ECO:0000256" key="1">
    <source>
        <dbReference type="ARBA" id="ARBA00004571"/>
    </source>
</evidence>
<dbReference type="SUPFAM" id="SSF49464">
    <property type="entry name" value="Carboxypeptidase regulatory domain-like"/>
    <property type="match status" value="1"/>
</dbReference>
<dbReference type="STRING" id="1736674.APS56_13730"/>
<feature type="domain" description="TonB-dependent receptor-like beta-barrel" evidence="10">
    <location>
        <begin position="376"/>
        <end position="808"/>
    </location>
</feature>
<evidence type="ECO:0000256" key="7">
    <source>
        <dbReference type="ARBA" id="ARBA00023237"/>
    </source>
</evidence>
<dbReference type="NCBIfam" id="TIGR04056">
    <property type="entry name" value="OMP_RagA_SusC"/>
    <property type="match status" value="1"/>
</dbReference>
<evidence type="ECO:0000313" key="12">
    <source>
        <dbReference type="EMBL" id="ALJ06122.1"/>
    </source>
</evidence>
<evidence type="ECO:0000313" key="13">
    <source>
        <dbReference type="Proteomes" id="UP000057981"/>
    </source>
</evidence>
<proteinExistence type="inferred from homology"/>
<dbReference type="InterPro" id="IPR023996">
    <property type="entry name" value="TonB-dep_OMP_SusC/RagA"/>
</dbReference>
<dbReference type="Pfam" id="PF07715">
    <property type="entry name" value="Plug"/>
    <property type="match status" value="1"/>
</dbReference>
<dbReference type="Gene3D" id="2.60.40.1120">
    <property type="entry name" value="Carboxypeptidase-like, regulatory domain"/>
    <property type="match status" value="1"/>
</dbReference>
<keyword evidence="3 8" id="KW-1134">Transmembrane beta strand</keyword>
<comment type="similarity">
    <text evidence="8 9">Belongs to the TonB-dependent receptor family.</text>
</comment>
<evidence type="ECO:0000256" key="4">
    <source>
        <dbReference type="ARBA" id="ARBA00022692"/>
    </source>
</evidence>
<dbReference type="InterPro" id="IPR037066">
    <property type="entry name" value="Plug_dom_sf"/>
</dbReference>
<evidence type="ECO:0000256" key="8">
    <source>
        <dbReference type="PROSITE-ProRule" id="PRU01360"/>
    </source>
</evidence>
<name>A0A0P0CZN2_9FLAO</name>
<dbReference type="Pfam" id="PF00593">
    <property type="entry name" value="TonB_dep_Rec_b-barrel"/>
    <property type="match status" value="1"/>
</dbReference>
<dbReference type="NCBIfam" id="TIGR04057">
    <property type="entry name" value="SusC_RagA_signa"/>
    <property type="match status" value="1"/>
</dbReference>
<dbReference type="Pfam" id="PF13715">
    <property type="entry name" value="CarbopepD_reg_2"/>
    <property type="match status" value="1"/>
</dbReference>
<evidence type="ECO:0000259" key="10">
    <source>
        <dbReference type="Pfam" id="PF00593"/>
    </source>
</evidence>
<evidence type="ECO:0000256" key="2">
    <source>
        <dbReference type="ARBA" id="ARBA00022448"/>
    </source>
</evidence>
<evidence type="ECO:0000256" key="5">
    <source>
        <dbReference type="ARBA" id="ARBA00023077"/>
    </source>
</evidence>
<dbReference type="PATRIC" id="fig|1736674.3.peg.2806"/>
<dbReference type="AlphaFoldDB" id="A0A0P0CZN2"/>
<evidence type="ECO:0008006" key="14">
    <source>
        <dbReference type="Google" id="ProtNLM"/>
    </source>
</evidence>
<dbReference type="InterPro" id="IPR036942">
    <property type="entry name" value="Beta-barrel_TonB_sf"/>
</dbReference>
<protein>
    <recommendedName>
        <fullName evidence="14">SusC/RagA family TonB-linked outer membrane protein</fullName>
    </recommendedName>
</protein>